<dbReference type="EMBL" id="CM020619">
    <property type="protein sequence ID" value="KAK1864240.1"/>
    <property type="molecule type" value="Genomic_DNA"/>
</dbReference>
<dbReference type="Proteomes" id="UP000798662">
    <property type="component" value="Chromosome 2"/>
</dbReference>
<comment type="caution">
    <text evidence="1">The sequence shown here is derived from an EMBL/GenBank/DDBJ whole genome shotgun (WGS) entry which is preliminary data.</text>
</comment>
<organism evidence="1 2">
    <name type="scientific">Pyropia yezoensis</name>
    <name type="common">Susabi-nori</name>
    <name type="synonym">Porphyra yezoensis</name>
    <dbReference type="NCBI Taxonomy" id="2788"/>
    <lineage>
        <taxon>Eukaryota</taxon>
        <taxon>Rhodophyta</taxon>
        <taxon>Bangiophyceae</taxon>
        <taxon>Bangiales</taxon>
        <taxon>Bangiaceae</taxon>
        <taxon>Pyropia</taxon>
    </lineage>
</organism>
<gene>
    <name evidence="1" type="ORF">I4F81_006790</name>
</gene>
<name>A0ACC3C214_PYRYE</name>
<evidence type="ECO:0000313" key="1">
    <source>
        <dbReference type="EMBL" id="KAK1864240.1"/>
    </source>
</evidence>
<accession>A0ACC3C214</accession>
<reference evidence="1" key="1">
    <citation type="submission" date="2019-11" db="EMBL/GenBank/DDBJ databases">
        <title>Nori genome reveals adaptations in red seaweeds to the harsh intertidal environment.</title>
        <authorList>
            <person name="Wang D."/>
            <person name="Mao Y."/>
        </authorList>
    </citation>
    <scope>NUCLEOTIDE SEQUENCE</scope>
    <source>
        <tissue evidence="1">Gametophyte</tissue>
    </source>
</reference>
<keyword evidence="2" id="KW-1185">Reference proteome</keyword>
<evidence type="ECO:0000313" key="2">
    <source>
        <dbReference type="Proteomes" id="UP000798662"/>
    </source>
</evidence>
<proteinExistence type="predicted"/>
<sequence>MAPRIVYWATVAIAGATAAVVATTVTAAAGDAPTSTALPLRTSGPVPTGPPTILDVLQADDDFSILAYTVDAAGVGPLLGDPAATLTVFAPTDGAFMALARALGFNVGTKGAARRFIFDALAGLDGGGDPAPLLASILKYHVTAGAVAAEALVAAGGFQPLQGPRVRLGADNKTLVDAAPSVEDPVLVMTDKRVSNGVIHTLSGVLLPLDVGGKASPASPAAMPPQTMPMPVASGAPAAPPVMTPPPVSLTIAELAGATPNLSLFVKALAAAELVDVVADPSASLTVFAPTNDGFLFLARVLGYPNVTVDAAFPAIVEGLSLLSNGHPRRLLRDILFFHVLPTRKGSASLLGKGFQTTVLGGAINVLASGVIEDAAPVVFDPSIDAPDVQATNGVVHTITRTLWPVRVCPGGASRFCNDLGKVFDPEKCRCADIIEYGPFAY</sequence>
<protein>
    <submittedName>
        <fullName evidence="1">Uncharacterized protein</fullName>
    </submittedName>
</protein>